<sequence>MNCFFLVNHGALTGHVSASATNGGDVAFASETQTLTDSEARF</sequence>
<name>A0A6C8EYE6_SALV4</name>
<dbReference type="AlphaFoldDB" id="A0A6C8EYE6"/>
<evidence type="ECO:0000313" key="1">
    <source>
        <dbReference type="EMBL" id="EDZ01304.1"/>
    </source>
</evidence>
<dbReference type="EMBL" id="ABFH02000002">
    <property type="protein sequence ID" value="EDZ01304.1"/>
    <property type="molecule type" value="Genomic_DNA"/>
</dbReference>
<gene>
    <name evidence="1" type="ORF">SeV_A1659</name>
</gene>
<protein>
    <submittedName>
        <fullName evidence="1">Uncharacterized protein</fullName>
    </submittedName>
</protein>
<proteinExistence type="predicted"/>
<reference evidence="1 2" key="1">
    <citation type="journal article" date="2011" name="J. Bacteriol.">
        <title>Comparative genomics of 28 Salmonella enterica isolates: evidence for CRISPR-mediated adaptive sublineage evolution.</title>
        <authorList>
            <person name="Fricke W.F."/>
            <person name="Mammel M.K."/>
            <person name="McDermott P.F."/>
            <person name="Tartera C."/>
            <person name="White D.G."/>
            <person name="Leclerc J.E."/>
            <person name="Ravel J."/>
            <person name="Cebula T.A."/>
        </authorList>
    </citation>
    <scope>NUCLEOTIDE SEQUENCE [LARGE SCALE GENOMIC DNA]</scope>
    <source>
        <strain evidence="1 2">SL491</strain>
    </source>
</reference>
<comment type="caution">
    <text evidence="1">The sequence shown here is derived from an EMBL/GenBank/DDBJ whole genome shotgun (WGS) entry which is preliminary data.</text>
</comment>
<organism evidence="1 2">
    <name type="scientific">Salmonella virchow (strain SL491)</name>
    <dbReference type="NCBI Taxonomy" id="465517"/>
    <lineage>
        <taxon>Bacteria</taxon>
        <taxon>Pseudomonadati</taxon>
        <taxon>Pseudomonadota</taxon>
        <taxon>Gammaproteobacteria</taxon>
        <taxon>Enterobacterales</taxon>
        <taxon>Enterobacteriaceae</taxon>
        <taxon>Salmonella</taxon>
    </lineage>
</organism>
<dbReference type="Proteomes" id="UP000003614">
    <property type="component" value="Unassembled WGS sequence"/>
</dbReference>
<evidence type="ECO:0000313" key="2">
    <source>
        <dbReference type="Proteomes" id="UP000003614"/>
    </source>
</evidence>
<accession>A0A6C8EYE6</accession>